<gene>
    <name evidence="1" type="ORF">AVEN_55333_1</name>
</gene>
<dbReference type="EMBL" id="BGPR01000342">
    <property type="protein sequence ID" value="GBM14338.1"/>
    <property type="molecule type" value="Genomic_DNA"/>
</dbReference>
<protein>
    <submittedName>
        <fullName evidence="1">Uncharacterized protein</fullName>
    </submittedName>
</protein>
<reference evidence="1 2" key="1">
    <citation type="journal article" date="2019" name="Sci. Rep.">
        <title>Orb-weaving spider Araneus ventricosus genome elucidates the spidroin gene catalogue.</title>
        <authorList>
            <person name="Kono N."/>
            <person name="Nakamura H."/>
            <person name="Ohtoshi R."/>
            <person name="Moran D.A.P."/>
            <person name="Shinohara A."/>
            <person name="Yoshida Y."/>
            <person name="Fujiwara M."/>
            <person name="Mori M."/>
            <person name="Tomita M."/>
            <person name="Arakawa K."/>
        </authorList>
    </citation>
    <scope>NUCLEOTIDE SEQUENCE [LARGE SCALE GENOMIC DNA]</scope>
</reference>
<name>A0A4Y2DE78_ARAVE</name>
<dbReference type="Proteomes" id="UP000499080">
    <property type="component" value="Unassembled WGS sequence"/>
</dbReference>
<sequence length="156" mass="18183">MCALLKIPDLSFKIWIYVHPKAIFILGTRVPSLHYSQIAQRERILHIDKDRTISVSNVMQYRGLSYKAGDTFSVKLGIDDHAVLFHLYQQLVCIPLIPVDRLRQVIHGCSTQLRPENDPKRHKALNKKFSRLNFKIWASRYIESPLRLPACHILRL</sequence>
<proteinExistence type="predicted"/>
<evidence type="ECO:0000313" key="2">
    <source>
        <dbReference type="Proteomes" id="UP000499080"/>
    </source>
</evidence>
<keyword evidence="2" id="KW-1185">Reference proteome</keyword>
<comment type="caution">
    <text evidence="1">The sequence shown here is derived from an EMBL/GenBank/DDBJ whole genome shotgun (WGS) entry which is preliminary data.</text>
</comment>
<accession>A0A4Y2DE78</accession>
<dbReference type="AlphaFoldDB" id="A0A4Y2DE78"/>
<organism evidence="1 2">
    <name type="scientific">Araneus ventricosus</name>
    <name type="common">Orbweaver spider</name>
    <name type="synonym">Epeira ventricosa</name>
    <dbReference type="NCBI Taxonomy" id="182803"/>
    <lineage>
        <taxon>Eukaryota</taxon>
        <taxon>Metazoa</taxon>
        <taxon>Ecdysozoa</taxon>
        <taxon>Arthropoda</taxon>
        <taxon>Chelicerata</taxon>
        <taxon>Arachnida</taxon>
        <taxon>Araneae</taxon>
        <taxon>Araneomorphae</taxon>
        <taxon>Entelegynae</taxon>
        <taxon>Araneoidea</taxon>
        <taxon>Araneidae</taxon>
        <taxon>Araneus</taxon>
    </lineage>
</organism>
<evidence type="ECO:0000313" key="1">
    <source>
        <dbReference type="EMBL" id="GBM14338.1"/>
    </source>
</evidence>